<dbReference type="PANTHER" id="PTHR10791:SF30">
    <property type="entry name" value="SUGAR TRANSPORTER SWEET1"/>
    <property type="match status" value="1"/>
</dbReference>
<evidence type="ECO:0000256" key="9">
    <source>
        <dbReference type="ARBA" id="ARBA00023136"/>
    </source>
</evidence>
<comment type="subcellular location">
    <subcellularLocation>
        <location evidence="1">Cell membrane</location>
        <topology evidence="1">Multi-pass membrane protein</topology>
    </subcellularLocation>
</comment>
<evidence type="ECO:0000256" key="2">
    <source>
        <dbReference type="ARBA" id="ARBA00007809"/>
    </source>
</evidence>
<protein>
    <submittedName>
        <fullName evidence="12">Putative SWEET sugar transporter</fullName>
    </submittedName>
</protein>
<name>A0A2P6PHP5_ROSCH</name>
<dbReference type="Pfam" id="PF03083">
    <property type="entry name" value="MtN3_slv"/>
    <property type="match status" value="1"/>
</dbReference>
<dbReference type="GO" id="GO:0051119">
    <property type="term" value="F:sugar transmembrane transporter activity"/>
    <property type="evidence" value="ECO:0007669"/>
    <property type="project" value="InterPro"/>
</dbReference>
<reference evidence="12 13" key="1">
    <citation type="journal article" date="2018" name="Nat. Genet.">
        <title>The Rosa genome provides new insights in the design of modern roses.</title>
        <authorList>
            <person name="Bendahmane M."/>
        </authorList>
    </citation>
    <scope>NUCLEOTIDE SEQUENCE [LARGE SCALE GENOMIC DNA]</scope>
    <source>
        <strain evidence="13">cv. Old Blush</strain>
    </source>
</reference>
<evidence type="ECO:0000256" key="4">
    <source>
        <dbReference type="ARBA" id="ARBA00022475"/>
    </source>
</evidence>
<evidence type="ECO:0000256" key="7">
    <source>
        <dbReference type="ARBA" id="ARBA00022737"/>
    </source>
</evidence>
<dbReference type="InterPro" id="IPR004316">
    <property type="entry name" value="SWEET_rpt"/>
</dbReference>
<evidence type="ECO:0000313" key="13">
    <source>
        <dbReference type="Proteomes" id="UP000238479"/>
    </source>
</evidence>
<evidence type="ECO:0000313" key="12">
    <source>
        <dbReference type="EMBL" id="PRQ21451.1"/>
    </source>
</evidence>
<comment type="function">
    <text evidence="10">Mediates both low-affinity uptake and efflux of sugar across the plasma membrane.</text>
</comment>
<keyword evidence="8 11" id="KW-1133">Transmembrane helix</keyword>
<dbReference type="EMBL" id="PDCK01000045">
    <property type="protein sequence ID" value="PRQ21451.1"/>
    <property type="molecule type" value="Genomic_DNA"/>
</dbReference>
<keyword evidence="5 12" id="KW-0762">Sugar transport</keyword>
<dbReference type="STRING" id="74649.A0A2P6PHP5"/>
<keyword evidence="13" id="KW-1185">Reference proteome</keyword>
<dbReference type="OMA" id="NCTYIRR"/>
<accession>A0A2P6PHP5</accession>
<evidence type="ECO:0000256" key="1">
    <source>
        <dbReference type="ARBA" id="ARBA00004651"/>
    </source>
</evidence>
<keyword evidence="4" id="KW-1003">Cell membrane</keyword>
<keyword evidence="3" id="KW-0813">Transport</keyword>
<organism evidence="12 13">
    <name type="scientific">Rosa chinensis</name>
    <name type="common">China rose</name>
    <dbReference type="NCBI Taxonomy" id="74649"/>
    <lineage>
        <taxon>Eukaryota</taxon>
        <taxon>Viridiplantae</taxon>
        <taxon>Streptophyta</taxon>
        <taxon>Embryophyta</taxon>
        <taxon>Tracheophyta</taxon>
        <taxon>Spermatophyta</taxon>
        <taxon>Magnoliopsida</taxon>
        <taxon>eudicotyledons</taxon>
        <taxon>Gunneridae</taxon>
        <taxon>Pentapetalae</taxon>
        <taxon>rosids</taxon>
        <taxon>fabids</taxon>
        <taxon>Rosales</taxon>
        <taxon>Rosaceae</taxon>
        <taxon>Rosoideae</taxon>
        <taxon>Rosoideae incertae sedis</taxon>
        <taxon>Rosa</taxon>
    </lineage>
</organism>
<feature type="transmembrane region" description="Helical" evidence="11">
    <location>
        <begin position="20"/>
        <end position="38"/>
    </location>
</feature>
<dbReference type="Gene3D" id="1.20.1280.290">
    <property type="match status" value="1"/>
</dbReference>
<evidence type="ECO:0000256" key="5">
    <source>
        <dbReference type="ARBA" id="ARBA00022597"/>
    </source>
</evidence>
<feature type="transmembrane region" description="Helical" evidence="11">
    <location>
        <begin position="44"/>
        <end position="68"/>
    </location>
</feature>
<dbReference type="PANTHER" id="PTHR10791">
    <property type="entry name" value="RAG1-ACTIVATING PROTEIN 1"/>
    <property type="match status" value="1"/>
</dbReference>
<sequence length="70" mass="8244">MLGSEIWRKRDVESFDAKPYLTTLLNYLLWCYYGLPFVNPNNILVVTINGIGLIIELIYLGISFFFFFRT</sequence>
<evidence type="ECO:0000256" key="8">
    <source>
        <dbReference type="ARBA" id="ARBA00022989"/>
    </source>
</evidence>
<comment type="similarity">
    <text evidence="2">Belongs to the SWEET sugar transporter family.</text>
</comment>
<dbReference type="InterPro" id="IPR047664">
    <property type="entry name" value="SWEET"/>
</dbReference>
<keyword evidence="7" id="KW-0677">Repeat</keyword>
<keyword evidence="6 11" id="KW-0812">Transmembrane</keyword>
<proteinExistence type="inferred from homology"/>
<dbReference type="AlphaFoldDB" id="A0A2P6PHP5"/>
<evidence type="ECO:0000256" key="6">
    <source>
        <dbReference type="ARBA" id="ARBA00022692"/>
    </source>
</evidence>
<comment type="caution">
    <text evidence="12">The sequence shown here is derived from an EMBL/GenBank/DDBJ whole genome shotgun (WGS) entry which is preliminary data.</text>
</comment>
<evidence type="ECO:0000256" key="3">
    <source>
        <dbReference type="ARBA" id="ARBA00022448"/>
    </source>
</evidence>
<gene>
    <name evidence="12" type="ORF">RchiOBHm_Chr7g0239371</name>
</gene>
<evidence type="ECO:0000256" key="11">
    <source>
        <dbReference type="SAM" id="Phobius"/>
    </source>
</evidence>
<evidence type="ECO:0000256" key="10">
    <source>
        <dbReference type="ARBA" id="ARBA00037238"/>
    </source>
</evidence>
<dbReference type="Proteomes" id="UP000238479">
    <property type="component" value="Chromosome 7"/>
</dbReference>
<dbReference type="Gramene" id="PRQ21451">
    <property type="protein sequence ID" value="PRQ21451"/>
    <property type="gene ID" value="RchiOBHm_Chr7g0239371"/>
</dbReference>
<keyword evidence="9 11" id="KW-0472">Membrane</keyword>
<dbReference type="GO" id="GO:0005886">
    <property type="term" value="C:plasma membrane"/>
    <property type="evidence" value="ECO:0007669"/>
    <property type="project" value="UniProtKB-SubCell"/>
</dbReference>